<dbReference type="CDD" id="cd07377">
    <property type="entry name" value="WHTH_GntR"/>
    <property type="match status" value="1"/>
</dbReference>
<dbReference type="InterPro" id="IPR011663">
    <property type="entry name" value="UTRA"/>
</dbReference>
<dbReference type="InterPro" id="IPR028978">
    <property type="entry name" value="Chorismate_lyase_/UTRA_dom_sf"/>
</dbReference>
<feature type="domain" description="HTH gntR-type" evidence="4">
    <location>
        <begin position="11"/>
        <end position="79"/>
    </location>
</feature>
<dbReference type="EMBL" id="CP044427">
    <property type="protein sequence ID" value="QFG69256.1"/>
    <property type="molecule type" value="Genomic_DNA"/>
</dbReference>
<dbReference type="PANTHER" id="PTHR44846">
    <property type="entry name" value="MANNOSYL-D-GLYCERATE TRANSPORT/METABOLISM SYSTEM REPRESSOR MNGR-RELATED"/>
    <property type="match status" value="1"/>
</dbReference>
<evidence type="ECO:0000256" key="1">
    <source>
        <dbReference type="ARBA" id="ARBA00023015"/>
    </source>
</evidence>
<dbReference type="GO" id="GO:0003700">
    <property type="term" value="F:DNA-binding transcription factor activity"/>
    <property type="evidence" value="ECO:0007669"/>
    <property type="project" value="InterPro"/>
</dbReference>
<keyword evidence="2" id="KW-0238">DNA-binding</keyword>
<dbReference type="Proteomes" id="UP000326546">
    <property type="component" value="Chromosome"/>
</dbReference>
<name>A0A5J6V816_9MICO</name>
<protein>
    <submittedName>
        <fullName evidence="5">GntR family transcriptional regulator</fullName>
    </submittedName>
</protein>
<dbReference type="SMART" id="SM00866">
    <property type="entry name" value="UTRA"/>
    <property type="match status" value="1"/>
</dbReference>
<evidence type="ECO:0000313" key="6">
    <source>
        <dbReference type="Proteomes" id="UP000326546"/>
    </source>
</evidence>
<evidence type="ECO:0000259" key="4">
    <source>
        <dbReference type="PROSITE" id="PS50949"/>
    </source>
</evidence>
<dbReference type="Gene3D" id="3.40.1410.10">
    <property type="entry name" value="Chorismate lyase-like"/>
    <property type="match status" value="1"/>
</dbReference>
<accession>A0A5J6V816</accession>
<dbReference type="Pfam" id="PF07702">
    <property type="entry name" value="UTRA"/>
    <property type="match status" value="1"/>
</dbReference>
<organism evidence="5 6">
    <name type="scientific">Ornithinimicrobium pratense</name>
    <dbReference type="NCBI Taxonomy" id="2593973"/>
    <lineage>
        <taxon>Bacteria</taxon>
        <taxon>Bacillati</taxon>
        <taxon>Actinomycetota</taxon>
        <taxon>Actinomycetes</taxon>
        <taxon>Micrococcales</taxon>
        <taxon>Ornithinimicrobiaceae</taxon>
        <taxon>Ornithinimicrobium</taxon>
    </lineage>
</organism>
<keyword evidence="6" id="KW-1185">Reference proteome</keyword>
<dbReference type="Pfam" id="PF00392">
    <property type="entry name" value="GntR"/>
    <property type="match status" value="1"/>
</dbReference>
<dbReference type="AlphaFoldDB" id="A0A5J6V816"/>
<gene>
    <name evidence="5" type="ORF">FY030_11560</name>
</gene>
<dbReference type="InterPro" id="IPR036388">
    <property type="entry name" value="WH-like_DNA-bd_sf"/>
</dbReference>
<dbReference type="Gene3D" id="1.10.10.10">
    <property type="entry name" value="Winged helix-like DNA-binding domain superfamily/Winged helix DNA-binding domain"/>
    <property type="match status" value="1"/>
</dbReference>
<dbReference type="InterPro" id="IPR050679">
    <property type="entry name" value="Bact_HTH_transcr_reg"/>
</dbReference>
<dbReference type="PROSITE" id="PS50949">
    <property type="entry name" value="HTH_GNTR"/>
    <property type="match status" value="1"/>
</dbReference>
<dbReference type="SMART" id="SM00345">
    <property type="entry name" value="HTH_GNTR"/>
    <property type="match status" value="1"/>
</dbReference>
<dbReference type="GO" id="GO:0045892">
    <property type="term" value="P:negative regulation of DNA-templated transcription"/>
    <property type="evidence" value="ECO:0007669"/>
    <property type="project" value="TreeGrafter"/>
</dbReference>
<proteinExistence type="predicted"/>
<dbReference type="KEGG" id="serw:FY030_11560"/>
<dbReference type="OrthoDB" id="3194402at2"/>
<keyword evidence="1" id="KW-0805">Transcription regulation</keyword>
<keyword evidence="3" id="KW-0804">Transcription</keyword>
<sequence>MPVRTPTPRRPYLHVAVSDSLRARISNREIPPGAILPSEMELTTEFGVSRSVVRQALRTLADEGLIQVSPGRGAVVATHAEWHRDAQRTAGLSTQMRALKARVNTRVLSYAVRSGGAEATRLGCKDVLVLERLRYLDGEPVAYIRTWLPGWVAEKVTSGDLEDASLHMRLHEHAGVDVHGGPRQIHAVGVTGEMAERLAVPTGSPVLQLTGESLDQDGKPVEIFSTWHRSDRIALDITIIDPVVATPEGSDTLSASAGGALAQAERSLRDALRAIRKAATEN</sequence>
<evidence type="ECO:0000313" key="5">
    <source>
        <dbReference type="EMBL" id="QFG69256.1"/>
    </source>
</evidence>
<dbReference type="InterPro" id="IPR036390">
    <property type="entry name" value="WH_DNA-bd_sf"/>
</dbReference>
<reference evidence="5 6" key="1">
    <citation type="submission" date="2019-09" db="EMBL/GenBank/DDBJ databases">
        <title>Serinicoccus pratensis sp. nov., isolated from meadow soil.</title>
        <authorList>
            <person name="Zhang W."/>
        </authorList>
    </citation>
    <scope>NUCLEOTIDE SEQUENCE [LARGE SCALE GENOMIC DNA]</scope>
    <source>
        <strain evidence="5 6">W204</strain>
    </source>
</reference>
<dbReference type="PANTHER" id="PTHR44846:SF1">
    <property type="entry name" value="MANNOSYL-D-GLYCERATE TRANSPORT_METABOLISM SYSTEM REPRESSOR MNGR-RELATED"/>
    <property type="match status" value="1"/>
</dbReference>
<evidence type="ECO:0000256" key="2">
    <source>
        <dbReference type="ARBA" id="ARBA00023125"/>
    </source>
</evidence>
<dbReference type="SUPFAM" id="SSF46785">
    <property type="entry name" value="Winged helix' DNA-binding domain"/>
    <property type="match status" value="1"/>
</dbReference>
<dbReference type="SUPFAM" id="SSF64288">
    <property type="entry name" value="Chorismate lyase-like"/>
    <property type="match status" value="1"/>
</dbReference>
<evidence type="ECO:0000256" key="3">
    <source>
        <dbReference type="ARBA" id="ARBA00023163"/>
    </source>
</evidence>
<dbReference type="PRINTS" id="PR00035">
    <property type="entry name" value="HTHGNTR"/>
</dbReference>
<dbReference type="InterPro" id="IPR000524">
    <property type="entry name" value="Tscrpt_reg_HTH_GntR"/>
</dbReference>
<dbReference type="GO" id="GO:0003677">
    <property type="term" value="F:DNA binding"/>
    <property type="evidence" value="ECO:0007669"/>
    <property type="project" value="UniProtKB-KW"/>
</dbReference>